<evidence type="ECO:0000259" key="4">
    <source>
        <dbReference type="PROSITE" id="PS51000"/>
    </source>
</evidence>
<dbReference type="InterPro" id="IPR036388">
    <property type="entry name" value="WH-like_DNA-bd_sf"/>
</dbReference>
<organism evidence="5 6">
    <name type="scientific">Arthrobacter cryoconiti</name>
    <dbReference type="NCBI Taxonomy" id="748907"/>
    <lineage>
        <taxon>Bacteria</taxon>
        <taxon>Bacillati</taxon>
        <taxon>Actinomycetota</taxon>
        <taxon>Actinomycetes</taxon>
        <taxon>Micrococcales</taxon>
        <taxon>Micrococcaceae</taxon>
        <taxon>Arthrobacter</taxon>
    </lineage>
</organism>
<dbReference type="InterPro" id="IPR037171">
    <property type="entry name" value="NagB/RpiA_transferase-like"/>
</dbReference>
<evidence type="ECO:0000313" key="5">
    <source>
        <dbReference type="EMBL" id="MFC4266136.1"/>
    </source>
</evidence>
<dbReference type="Pfam" id="PF08220">
    <property type="entry name" value="HTH_DeoR"/>
    <property type="match status" value="1"/>
</dbReference>
<gene>
    <name evidence="5" type="ORF">ACFOW9_11045</name>
</gene>
<sequence>MLADARRTEIVATVSRERVVRVSDLAELFGVSLVTVRRDIDVLDDAGLLQKIHGGAKLPGGAGTHEPGFELKSTQGTAEKHAIAQEAMLHVSEGMAIGLSAGTTTWALAKELSTMKNLTVVTNSVRIADVFQQSGSRVSVILTGGERTPSDALVGPIATASVRSLHLDVLFLGVHGVDADAGFTTPNVLEAEMNRALLDAARTVVVLADHSKWGTVGISTIAALEDVDEVISDEFLGLEAQRTLRERVGKLRLVAVPHHSPEYS</sequence>
<dbReference type="InterPro" id="IPR001034">
    <property type="entry name" value="DeoR_HTH"/>
</dbReference>
<dbReference type="InterPro" id="IPR050313">
    <property type="entry name" value="Carb_Metab_HTH_regulators"/>
</dbReference>
<dbReference type="PROSITE" id="PS00894">
    <property type="entry name" value="HTH_DEOR_1"/>
    <property type="match status" value="1"/>
</dbReference>
<dbReference type="InterPro" id="IPR014036">
    <property type="entry name" value="DeoR-like_C"/>
</dbReference>
<dbReference type="Pfam" id="PF00455">
    <property type="entry name" value="DeoRC"/>
    <property type="match status" value="1"/>
</dbReference>
<proteinExistence type="predicted"/>
<dbReference type="SMART" id="SM01134">
    <property type="entry name" value="DeoRC"/>
    <property type="match status" value="1"/>
</dbReference>
<name>A0ABV8R0Z2_9MICC</name>
<dbReference type="Proteomes" id="UP001595773">
    <property type="component" value="Unassembled WGS sequence"/>
</dbReference>
<dbReference type="Gene3D" id="3.40.50.1360">
    <property type="match status" value="1"/>
</dbReference>
<keyword evidence="6" id="KW-1185">Reference proteome</keyword>
<dbReference type="PANTHER" id="PTHR30363:SF44">
    <property type="entry name" value="AGA OPERON TRANSCRIPTIONAL REPRESSOR-RELATED"/>
    <property type="match status" value="1"/>
</dbReference>
<dbReference type="SMART" id="SM00420">
    <property type="entry name" value="HTH_DEOR"/>
    <property type="match status" value="1"/>
</dbReference>
<dbReference type="InterPro" id="IPR018356">
    <property type="entry name" value="Tscrpt_reg_HTH_DeoR_CS"/>
</dbReference>
<dbReference type="GO" id="GO:0003677">
    <property type="term" value="F:DNA binding"/>
    <property type="evidence" value="ECO:0007669"/>
    <property type="project" value="UniProtKB-KW"/>
</dbReference>
<dbReference type="Gene3D" id="1.10.10.10">
    <property type="entry name" value="Winged helix-like DNA-binding domain superfamily/Winged helix DNA-binding domain"/>
    <property type="match status" value="1"/>
</dbReference>
<accession>A0ABV8R0Z2</accession>
<dbReference type="SUPFAM" id="SSF100950">
    <property type="entry name" value="NagB/RpiA/CoA transferase-like"/>
    <property type="match status" value="1"/>
</dbReference>
<keyword evidence="1" id="KW-0805">Transcription regulation</keyword>
<keyword evidence="2 5" id="KW-0238">DNA-binding</keyword>
<keyword evidence="3" id="KW-0804">Transcription</keyword>
<evidence type="ECO:0000256" key="1">
    <source>
        <dbReference type="ARBA" id="ARBA00023015"/>
    </source>
</evidence>
<reference evidence="6" key="1">
    <citation type="journal article" date="2019" name="Int. J. Syst. Evol. Microbiol.">
        <title>The Global Catalogue of Microorganisms (GCM) 10K type strain sequencing project: providing services to taxonomists for standard genome sequencing and annotation.</title>
        <authorList>
            <consortium name="The Broad Institute Genomics Platform"/>
            <consortium name="The Broad Institute Genome Sequencing Center for Infectious Disease"/>
            <person name="Wu L."/>
            <person name="Ma J."/>
        </authorList>
    </citation>
    <scope>NUCLEOTIDE SEQUENCE [LARGE SCALE GENOMIC DNA]</scope>
    <source>
        <strain evidence="6">CGMCC 1.10698</strain>
    </source>
</reference>
<dbReference type="EMBL" id="JBHSCQ010000017">
    <property type="protein sequence ID" value="MFC4266136.1"/>
    <property type="molecule type" value="Genomic_DNA"/>
</dbReference>
<evidence type="ECO:0000256" key="2">
    <source>
        <dbReference type="ARBA" id="ARBA00023125"/>
    </source>
</evidence>
<protein>
    <submittedName>
        <fullName evidence="5">DeoR/GlpR family DNA-binding transcription regulator</fullName>
    </submittedName>
</protein>
<comment type="caution">
    <text evidence="5">The sequence shown here is derived from an EMBL/GenBank/DDBJ whole genome shotgun (WGS) entry which is preliminary data.</text>
</comment>
<dbReference type="PROSITE" id="PS51000">
    <property type="entry name" value="HTH_DEOR_2"/>
    <property type="match status" value="1"/>
</dbReference>
<dbReference type="SUPFAM" id="SSF46785">
    <property type="entry name" value="Winged helix' DNA-binding domain"/>
    <property type="match status" value="1"/>
</dbReference>
<evidence type="ECO:0000256" key="3">
    <source>
        <dbReference type="ARBA" id="ARBA00023163"/>
    </source>
</evidence>
<feature type="domain" description="HTH deoR-type" evidence="4">
    <location>
        <begin position="3"/>
        <end position="58"/>
    </location>
</feature>
<dbReference type="InterPro" id="IPR036390">
    <property type="entry name" value="WH_DNA-bd_sf"/>
</dbReference>
<dbReference type="RefSeq" id="WP_230066964.1">
    <property type="nucleotide sequence ID" value="NZ_BAABLL010000008.1"/>
</dbReference>
<evidence type="ECO:0000313" key="6">
    <source>
        <dbReference type="Proteomes" id="UP001595773"/>
    </source>
</evidence>
<dbReference type="PRINTS" id="PR00037">
    <property type="entry name" value="HTHLACR"/>
</dbReference>
<dbReference type="PANTHER" id="PTHR30363">
    <property type="entry name" value="HTH-TYPE TRANSCRIPTIONAL REGULATOR SRLR-RELATED"/>
    <property type="match status" value="1"/>
</dbReference>